<keyword evidence="7" id="KW-0816">Tricarboxylic acid cycle</keyword>
<keyword evidence="9 19" id="KW-0812">Transmembrane</keyword>
<evidence type="ECO:0000256" key="17">
    <source>
        <dbReference type="ARBA" id="ARBA00023136"/>
    </source>
</evidence>
<evidence type="ECO:0000256" key="15">
    <source>
        <dbReference type="ARBA" id="ARBA00023004"/>
    </source>
</evidence>
<evidence type="ECO:0000256" key="12">
    <source>
        <dbReference type="ARBA" id="ARBA00022946"/>
    </source>
</evidence>
<evidence type="ECO:0000256" key="7">
    <source>
        <dbReference type="ARBA" id="ARBA00022532"/>
    </source>
</evidence>
<dbReference type="FunFam" id="1.20.1300.10:FF:000010">
    <property type="entry name" value="Succinate dehydrogenase subunit 3-1, mitochondrial"/>
    <property type="match status" value="1"/>
</dbReference>
<comment type="subcellular location">
    <subcellularLocation>
        <location evidence="3">Mitochondrion inner membrane</location>
        <topology evidence="3">Single-pass membrane protein</topology>
    </subcellularLocation>
</comment>
<evidence type="ECO:0000256" key="10">
    <source>
        <dbReference type="ARBA" id="ARBA00022723"/>
    </source>
</evidence>
<evidence type="ECO:0000256" key="19">
    <source>
        <dbReference type="SAM" id="Phobius"/>
    </source>
</evidence>
<dbReference type="Gramene" id="TraesCAD_scaffold_000068_01G000100.1">
    <property type="protein sequence ID" value="TraesCAD_scaffold_000068_01G000100.1"/>
    <property type="gene ID" value="TraesCAD_scaffold_000068_01G000100"/>
</dbReference>
<evidence type="ECO:0000256" key="1">
    <source>
        <dbReference type="ARBA" id="ARBA00001971"/>
    </source>
</evidence>
<comment type="pathway">
    <text evidence="4">Carbohydrate metabolism; tricarboxylic acid cycle.</text>
</comment>
<dbReference type="InterPro" id="IPR034804">
    <property type="entry name" value="SQR/QFR_C/D"/>
</dbReference>
<keyword evidence="13" id="KW-0249">Electron transport</keyword>
<accession>A0A3B6AX25</accession>
<dbReference type="Gramene" id="TraesKAR2A01G0137340.1">
    <property type="protein sequence ID" value="cds.TraesKAR2A01G0137340.1"/>
    <property type="gene ID" value="TraesKAR2A01G0137340"/>
</dbReference>
<organism evidence="20">
    <name type="scientific">Triticum aestivum</name>
    <name type="common">Wheat</name>
    <dbReference type="NCBI Taxonomy" id="4565"/>
    <lineage>
        <taxon>Eukaryota</taxon>
        <taxon>Viridiplantae</taxon>
        <taxon>Streptophyta</taxon>
        <taxon>Embryophyta</taxon>
        <taxon>Tracheophyta</taxon>
        <taxon>Spermatophyta</taxon>
        <taxon>Magnoliopsida</taxon>
        <taxon>Liliopsida</taxon>
        <taxon>Poales</taxon>
        <taxon>Poaceae</taxon>
        <taxon>BOP clade</taxon>
        <taxon>Pooideae</taxon>
        <taxon>Triticodae</taxon>
        <taxon>Triticeae</taxon>
        <taxon>Triticinae</taxon>
        <taxon>Triticum</taxon>
    </lineage>
</organism>
<dbReference type="InterPro" id="IPR014314">
    <property type="entry name" value="Succ_DH_cytb556"/>
</dbReference>
<keyword evidence="11" id="KW-0999">Mitochondrion inner membrane</keyword>
<comment type="cofactor">
    <cofactor evidence="1">
        <name>heme</name>
        <dbReference type="ChEBI" id="CHEBI:30413"/>
    </cofactor>
</comment>
<evidence type="ECO:0000256" key="5">
    <source>
        <dbReference type="ARBA" id="ARBA00011313"/>
    </source>
</evidence>
<dbReference type="Gramene" id="TraesROB_scaffold_039141_01G000100.1">
    <property type="protein sequence ID" value="TraesROB_scaffold_039141_01G000100.1"/>
    <property type="gene ID" value="TraesROB_scaffold_039141_01G000100"/>
</dbReference>
<dbReference type="RefSeq" id="XP_044456445.1">
    <property type="nucleotide sequence ID" value="XM_044600510.1"/>
</dbReference>
<proteinExistence type="predicted"/>
<dbReference type="OMA" id="CNSNTRY"/>
<evidence type="ECO:0000256" key="9">
    <source>
        <dbReference type="ARBA" id="ARBA00022692"/>
    </source>
</evidence>
<dbReference type="Gramene" id="TraesPARA_EIv1.0_0416640.1">
    <property type="protein sequence ID" value="TraesPARA_EIv1.0_0416640.1.CDS"/>
    <property type="gene ID" value="TraesPARA_EIv1.0_0416640"/>
</dbReference>
<feature type="compositionally biased region" description="Polar residues" evidence="18">
    <location>
        <begin position="117"/>
        <end position="128"/>
    </location>
</feature>
<keyword evidence="15" id="KW-0408">Iron</keyword>
<evidence type="ECO:0000256" key="3">
    <source>
        <dbReference type="ARBA" id="ARBA00004434"/>
    </source>
</evidence>
<keyword evidence="8" id="KW-0349">Heme</keyword>
<comment type="subunit">
    <text evidence="5">Component of complex II composed of eight subunits in plants: four classical SDH subunits SDH1, SDH2, SDH3 and SDH4 (a flavoprotein (FP), an iron-sulfur protein (IP), and a cytochrome b composed of a large and a small subunit.), as well as four subunits unknown in mitochondria from bacteria and heterotrophic eukaryotes.</text>
</comment>
<dbReference type="GeneID" id="123188416"/>
<keyword evidence="14 19" id="KW-1133">Transmembrane helix</keyword>
<dbReference type="Gramene" id="TraesCS2A02G220800.1">
    <property type="protein sequence ID" value="TraesCS2A02G220800.1"/>
    <property type="gene ID" value="TraesCS2A02G220800"/>
</dbReference>
<evidence type="ECO:0008006" key="22">
    <source>
        <dbReference type="Google" id="ProtNLM"/>
    </source>
</evidence>
<dbReference type="OrthoDB" id="588261at2759"/>
<dbReference type="EnsemblPlants" id="TraesCS2A02G220800.1">
    <property type="protein sequence ID" value="TraesCS2A02G220800.1"/>
    <property type="gene ID" value="TraesCS2A02G220800"/>
</dbReference>
<dbReference type="GO" id="GO:0046872">
    <property type="term" value="F:metal ion binding"/>
    <property type="evidence" value="ECO:0007669"/>
    <property type="project" value="UniProtKB-KW"/>
</dbReference>
<gene>
    <name evidence="20" type="primary">LOC123188416</name>
</gene>
<comment type="function">
    <text evidence="2">Membrane-anchoring subunit of succinate dehydrogenase (SDH).</text>
</comment>
<feature type="compositionally biased region" description="Polar residues" evidence="18">
    <location>
        <begin position="140"/>
        <end position="149"/>
    </location>
</feature>
<dbReference type="STRING" id="4565.A0A3B6AX25"/>
<dbReference type="GO" id="GO:0006099">
    <property type="term" value="P:tricarboxylic acid cycle"/>
    <property type="evidence" value="ECO:0007669"/>
    <property type="project" value="UniProtKB-KW"/>
</dbReference>
<evidence type="ECO:0000256" key="11">
    <source>
        <dbReference type="ARBA" id="ARBA00022792"/>
    </source>
</evidence>
<evidence type="ECO:0000256" key="2">
    <source>
        <dbReference type="ARBA" id="ARBA00004050"/>
    </source>
</evidence>
<dbReference type="Gene3D" id="1.20.1300.10">
    <property type="entry name" value="Fumarate reductase/succinate dehydrogenase, transmembrane subunit"/>
    <property type="match status" value="1"/>
</dbReference>
<evidence type="ECO:0000256" key="4">
    <source>
        <dbReference type="ARBA" id="ARBA00005163"/>
    </source>
</evidence>
<evidence type="ECO:0000313" key="21">
    <source>
        <dbReference type="Proteomes" id="UP000019116"/>
    </source>
</evidence>
<dbReference type="Gramene" id="TraesWEE_scaffold_063766_01G000100.1">
    <property type="protein sequence ID" value="TraesWEE_scaffold_063766_01G000100.1"/>
    <property type="gene ID" value="TraesWEE_scaffold_063766_01G000100"/>
</dbReference>
<keyword evidence="10" id="KW-0479">Metal-binding</keyword>
<keyword evidence="17 19" id="KW-0472">Membrane</keyword>
<feature type="region of interest" description="Disordered" evidence="18">
    <location>
        <begin position="117"/>
        <end position="162"/>
    </location>
</feature>
<dbReference type="PaxDb" id="4565-Traes_2AS_A01DACC6B.1"/>
<protein>
    <recommendedName>
        <fullName evidence="22">Succinate dehydrogenase subunit 3-1, mitochondrial</fullName>
    </recommendedName>
</protein>
<dbReference type="GO" id="GO:0006121">
    <property type="term" value="P:mitochondrial electron transport, succinate to ubiquinone"/>
    <property type="evidence" value="ECO:0000318"/>
    <property type="project" value="GO_Central"/>
</dbReference>
<dbReference type="GO" id="GO:0009055">
    <property type="term" value="F:electron transfer activity"/>
    <property type="evidence" value="ECO:0007669"/>
    <property type="project" value="InterPro"/>
</dbReference>
<feature type="transmembrane region" description="Helical" evidence="19">
    <location>
        <begin position="180"/>
        <end position="200"/>
    </location>
</feature>
<evidence type="ECO:0000256" key="6">
    <source>
        <dbReference type="ARBA" id="ARBA00022448"/>
    </source>
</evidence>
<dbReference type="PANTHER" id="PTHR10978">
    <property type="entry name" value="SUCCINATE DEHYDROGENASE CYTOCHROME B560 SUBUNIT"/>
    <property type="match status" value="1"/>
</dbReference>
<dbReference type="Proteomes" id="UP000019116">
    <property type="component" value="Chromosome 2A"/>
</dbReference>
<evidence type="ECO:0000256" key="13">
    <source>
        <dbReference type="ARBA" id="ARBA00022982"/>
    </source>
</evidence>
<dbReference type="GO" id="GO:0005743">
    <property type="term" value="C:mitochondrial inner membrane"/>
    <property type="evidence" value="ECO:0007669"/>
    <property type="project" value="UniProtKB-SubCell"/>
</dbReference>
<dbReference type="PANTHER" id="PTHR10978:SF17">
    <property type="entry name" value="SUCCINATE DEHYDROGENASE SUBUNIT 3-1, MITOCHONDRIAL"/>
    <property type="match status" value="1"/>
</dbReference>
<reference evidence="20" key="1">
    <citation type="submission" date="2018-08" db="EMBL/GenBank/DDBJ databases">
        <authorList>
            <person name="Rossello M."/>
        </authorList>
    </citation>
    <scope>NUCLEOTIDE SEQUENCE [LARGE SCALE GENOMIC DNA]</scope>
    <source>
        <strain evidence="20">cv. Chinese Spring</strain>
    </source>
</reference>
<evidence type="ECO:0000313" key="20">
    <source>
        <dbReference type="EnsemblPlants" id="TraesCS2A02G220800.1"/>
    </source>
</evidence>
<dbReference type="Gramene" id="TraesCS2A03G0472900.1">
    <property type="protein sequence ID" value="TraesCS2A03G0472900.1.CDS"/>
    <property type="gene ID" value="TraesCS2A03G0472900"/>
</dbReference>
<evidence type="ECO:0000256" key="8">
    <source>
        <dbReference type="ARBA" id="ARBA00022617"/>
    </source>
</evidence>
<dbReference type="AlphaFoldDB" id="A0A3B6AX25"/>
<keyword evidence="16" id="KW-0496">Mitochondrion</keyword>
<evidence type="ECO:0000256" key="18">
    <source>
        <dbReference type="SAM" id="MobiDB-lite"/>
    </source>
</evidence>
<evidence type="ECO:0000256" key="16">
    <source>
        <dbReference type="ARBA" id="ARBA00023128"/>
    </source>
</evidence>
<keyword evidence="12" id="KW-0809">Transit peptide</keyword>
<dbReference type="SUPFAM" id="SSF81343">
    <property type="entry name" value="Fumarate reductase respiratory complex transmembrane subunits"/>
    <property type="match status" value="1"/>
</dbReference>
<dbReference type="Gramene" id="TraesCLE_scaffold_165765_01G000100.1">
    <property type="protein sequence ID" value="TraesCLE_scaffold_165765_01G000100.1"/>
    <property type="gene ID" value="TraesCLE_scaffold_165765_01G000100"/>
</dbReference>
<dbReference type="GO" id="GO:0045273">
    <property type="term" value="C:respiratory chain complex II (succinate dehydrogenase)"/>
    <property type="evidence" value="ECO:0000318"/>
    <property type="project" value="GO_Central"/>
</dbReference>
<evidence type="ECO:0000256" key="14">
    <source>
        <dbReference type="ARBA" id="ARBA00022989"/>
    </source>
</evidence>
<keyword evidence="6" id="KW-0813">Transport</keyword>
<reference evidence="20" key="2">
    <citation type="submission" date="2018-10" db="UniProtKB">
        <authorList>
            <consortium name="EnsemblPlants"/>
        </authorList>
    </citation>
    <scope>IDENTIFICATION</scope>
</reference>
<keyword evidence="21" id="KW-1185">Reference proteome</keyword>
<sequence>MGLVSLSCAARPNCLHFVLSPASNLSPPHRASSFVEPKRYGREAGAVSVAVVSFVPKSSPSFRSALAPRSNAEEGMDKYHSNTRFAPLRDAPFALRGAFGTSNSSFNNMDGLRHSSSIGQAKSYTSSPLGALRQKMPPSGNRSLHTSRPLSAPVANRPLSPHLPLKKPQLSATFSISHRIFGVALGAAIISIPLATRFGVMFEV</sequence>
<name>A0A3B6AX25_WHEAT</name>